<dbReference type="RefSeq" id="WP_320384846.1">
    <property type="nucleotide sequence ID" value="NZ_JAROCA020000001.1"/>
</dbReference>
<dbReference type="Pfam" id="PF08241">
    <property type="entry name" value="Methyltransf_11"/>
    <property type="match status" value="1"/>
</dbReference>
<reference evidence="2 3" key="1">
    <citation type="submission" date="2023-10" db="EMBL/GenBank/DDBJ databases">
        <title>179-bfca-hs.</title>
        <authorList>
            <person name="Miliotis G."/>
            <person name="Sengupta P."/>
            <person name="Hameed A."/>
            <person name="Chuvochina M."/>
            <person name="Mcdonagh F."/>
            <person name="Simpson A.C."/>
            <person name="Singh N.K."/>
            <person name="Rekha P.D."/>
            <person name="Raman K."/>
            <person name="Hugenholtz P."/>
            <person name="Venkateswaran K."/>
        </authorList>
    </citation>
    <scope>NUCLEOTIDE SEQUENCE [LARGE SCALE GENOMIC DNA]</scope>
    <source>
        <strain evidence="2 3">179-BFC-A-HS</strain>
    </source>
</reference>
<dbReference type="GO" id="GO:0008168">
    <property type="term" value="F:methyltransferase activity"/>
    <property type="evidence" value="ECO:0007669"/>
    <property type="project" value="UniProtKB-KW"/>
</dbReference>
<dbReference type="EMBL" id="JAROCA020000001">
    <property type="protein sequence ID" value="MDY0404059.1"/>
    <property type="molecule type" value="Genomic_DNA"/>
</dbReference>
<name>A0ABU5CCK5_9BACI</name>
<proteinExistence type="predicted"/>
<dbReference type="GO" id="GO:0032259">
    <property type="term" value="P:methylation"/>
    <property type="evidence" value="ECO:0007669"/>
    <property type="project" value="UniProtKB-KW"/>
</dbReference>
<sequence>MLDQQVDAIVSSYALHHLTDSDKLLALAEMDRTLKIDGQICIADLMFANENRRSHVINHFRDTGNHEAIDAIEDEYYANRQDLVQWLIEHGYQVQTYALNDILSIIYAVKRADLSSSLFC</sequence>
<keyword evidence="3" id="KW-1185">Reference proteome</keyword>
<evidence type="ECO:0000259" key="1">
    <source>
        <dbReference type="Pfam" id="PF08241"/>
    </source>
</evidence>
<dbReference type="InterPro" id="IPR029063">
    <property type="entry name" value="SAM-dependent_MTases_sf"/>
</dbReference>
<dbReference type="Proteomes" id="UP001228376">
    <property type="component" value="Unassembled WGS sequence"/>
</dbReference>
<dbReference type="EC" id="2.1.-.-" evidence="2"/>
<evidence type="ECO:0000313" key="2">
    <source>
        <dbReference type="EMBL" id="MDY0404059.1"/>
    </source>
</evidence>
<keyword evidence="2" id="KW-0489">Methyltransferase</keyword>
<accession>A0ABU5CCK5</accession>
<keyword evidence="2" id="KW-0808">Transferase</keyword>
<organism evidence="2 3">
    <name type="scientific">Tigheibacillus jepli</name>
    <dbReference type="NCBI Taxonomy" id="3035914"/>
    <lineage>
        <taxon>Bacteria</taxon>
        <taxon>Bacillati</taxon>
        <taxon>Bacillota</taxon>
        <taxon>Bacilli</taxon>
        <taxon>Bacillales</taxon>
        <taxon>Bacillaceae</taxon>
        <taxon>Tigheibacillus</taxon>
    </lineage>
</organism>
<feature type="domain" description="Methyltransferase type 11" evidence="1">
    <location>
        <begin position="3"/>
        <end position="42"/>
    </location>
</feature>
<dbReference type="InterPro" id="IPR013216">
    <property type="entry name" value="Methyltransf_11"/>
</dbReference>
<gene>
    <name evidence="2" type="ORF">P5G51_000315</name>
</gene>
<protein>
    <submittedName>
        <fullName evidence="2">Class I SAM-dependent methyltransferase</fullName>
        <ecNumber evidence="2">2.1.-.-</ecNumber>
    </submittedName>
</protein>
<dbReference type="Gene3D" id="3.40.50.150">
    <property type="entry name" value="Vaccinia Virus protein VP39"/>
    <property type="match status" value="1"/>
</dbReference>
<dbReference type="SUPFAM" id="SSF53335">
    <property type="entry name" value="S-adenosyl-L-methionine-dependent methyltransferases"/>
    <property type="match status" value="1"/>
</dbReference>
<comment type="caution">
    <text evidence="2">The sequence shown here is derived from an EMBL/GenBank/DDBJ whole genome shotgun (WGS) entry which is preliminary data.</text>
</comment>
<evidence type="ECO:0000313" key="3">
    <source>
        <dbReference type="Proteomes" id="UP001228376"/>
    </source>
</evidence>